<reference evidence="9" key="1">
    <citation type="submission" date="2018-08" db="EMBL/GenBank/DDBJ databases">
        <authorList>
            <person name="Cornetti L."/>
        </authorList>
    </citation>
    <scope>NUCLEOTIDE SEQUENCE</scope>
    <source>
        <strain evidence="9">BE-ASS</strain>
    </source>
</reference>
<dbReference type="Pfam" id="PF22788">
    <property type="entry name" value="COP9_hel_rpt"/>
    <property type="match status" value="1"/>
</dbReference>
<dbReference type="InterPro" id="IPR036390">
    <property type="entry name" value="WH_DNA-bd_sf"/>
</dbReference>
<gene>
    <name evidence="9" type="primary">EOG090X04TU</name>
</gene>
<protein>
    <recommendedName>
        <fullName evidence="4">COP9 signalosome complex subunit 3</fullName>
    </recommendedName>
</protein>
<dbReference type="PANTHER" id="PTHR10758">
    <property type="entry name" value="26S PROTEASOME NON-ATPASE REGULATORY SUBUNIT 3/COP9 SIGNALOSOME COMPLEX SUBUNIT 3"/>
    <property type="match status" value="1"/>
</dbReference>
<organism evidence="9">
    <name type="scientific">Scapholeberis mucronata</name>
    <dbReference type="NCBI Taxonomy" id="202097"/>
    <lineage>
        <taxon>Eukaryota</taxon>
        <taxon>Metazoa</taxon>
        <taxon>Ecdysozoa</taxon>
        <taxon>Arthropoda</taxon>
        <taxon>Crustacea</taxon>
        <taxon>Branchiopoda</taxon>
        <taxon>Diplostraca</taxon>
        <taxon>Cladocera</taxon>
        <taxon>Anomopoda</taxon>
        <taxon>Daphniidae</taxon>
        <taxon>Scapholeberis</taxon>
    </lineage>
</organism>
<dbReference type="InterPro" id="IPR000717">
    <property type="entry name" value="PCI_dom"/>
</dbReference>
<dbReference type="FunFam" id="1.25.40.570:FF:000008">
    <property type="entry name" value="COP9 signalosome complex subunit 3"/>
    <property type="match status" value="1"/>
</dbReference>
<dbReference type="InterPro" id="IPR055089">
    <property type="entry name" value="COP9_N"/>
</dbReference>
<comment type="subcellular location">
    <subcellularLocation>
        <location evidence="2">Cytoplasm</location>
    </subcellularLocation>
    <subcellularLocation>
        <location evidence="1">Nucleus</location>
    </subcellularLocation>
</comment>
<sequence length="452" mass="50600">MAVMASSLEHFVNSVRNLSGEGNWRELYEFLGKSPDVLMRNSEHLDTVLDTLDPQLHSLGVLAIYMVKFMILSQNATQNQGLQVPDPEILITQVSQFIAVCNGEQIRCAPDSFAELCNQFTQCLVDKGTPAKGIAPLTKAILKARMHETQLTSIHANLLQLCLMAQNLKPSLQFLNIDISEINSENGYFDAKHFLLYYYYGGIVNMAVKNFDRALYFFEVALTTPSSAVSHIMLESYKKYILVSLLLHGKVSSLPKYTSQVVNRLLKPMSAIYHEIATVFATNKPSSLDQVVQKHREVLVRENNWGLAKQVQQSLYKKIIQRLTQTFLTLSLNDMALRVQLPSVVEAEKLVLTMIQEGEIYASISQKDGMVLFHDNPDKYDSTCTVERIQKEVNTCIELDMQVQRMEEVICTNPVFVKKASGVMDEDDGGRSSAASAALQAGVPSKIPSFSM</sequence>
<dbReference type="EMBL" id="LR023950">
    <property type="protein sequence ID" value="SVE93569.1"/>
    <property type="molecule type" value="mRNA"/>
</dbReference>
<dbReference type="PROSITE" id="PS50250">
    <property type="entry name" value="PCI"/>
    <property type="match status" value="1"/>
</dbReference>
<feature type="domain" description="PCI" evidence="8">
    <location>
        <begin position="210"/>
        <end position="378"/>
    </location>
</feature>
<name>A0A4Y7NK16_9CRUS</name>
<evidence type="ECO:0000256" key="5">
    <source>
        <dbReference type="ARBA" id="ARBA00022490"/>
    </source>
</evidence>
<keyword evidence="5" id="KW-0963">Cytoplasm</keyword>
<evidence type="ECO:0000313" key="9">
    <source>
        <dbReference type="EMBL" id="SVE93569.1"/>
    </source>
</evidence>
<dbReference type="GO" id="GO:0008180">
    <property type="term" value="C:COP9 signalosome"/>
    <property type="evidence" value="ECO:0007669"/>
    <property type="project" value="UniProtKB-KW"/>
</dbReference>
<dbReference type="GO" id="GO:0006511">
    <property type="term" value="P:ubiquitin-dependent protein catabolic process"/>
    <property type="evidence" value="ECO:0007669"/>
    <property type="project" value="TreeGrafter"/>
</dbReference>
<evidence type="ECO:0000256" key="7">
    <source>
        <dbReference type="ARBA" id="ARBA00023242"/>
    </source>
</evidence>
<comment type="similarity">
    <text evidence="3">Belongs to the CSN3 family.</text>
</comment>
<keyword evidence="7" id="KW-0539">Nucleus</keyword>
<dbReference type="Pfam" id="PF01399">
    <property type="entry name" value="PCI"/>
    <property type="match status" value="1"/>
</dbReference>
<evidence type="ECO:0000256" key="4">
    <source>
        <dbReference type="ARBA" id="ARBA00014878"/>
    </source>
</evidence>
<evidence type="ECO:0000256" key="2">
    <source>
        <dbReference type="ARBA" id="ARBA00004496"/>
    </source>
</evidence>
<evidence type="ECO:0000256" key="6">
    <source>
        <dbReference type="ARBA" id="ARBA00022790"/>
    </source>
</evidence>
<dbReference type="SUPFAM" id="SSF46785">
    <property type="entry name" value="Winged helix' DNA-binding domain"/>
    <property type="match status" value="1"/>
</dbReference>
<dbReference type="PANTHER" id="PTHR10758:SF1">
    <property type="entry name" value="COP9 SIGNALOSOME COMPLEX SUBUNIT 3"/>
    <property type="match status" value="1"/>
</dbReference>
<dbReference type="Gene3D" id="1.25.40.570">
    <property type="match status" value="1"/>
</dbReference>
<dbReference type="InterPro" id="IPR050756">
    <property type="entry name" value="CSN3"/>
</dbReference>
<accession>A0A4Y7NK16</accession>
<dbReference type="GO" id="GO:0005737">
    <property type="term" value="C:cytoplasm"/>
    <property type="evidence" value="ECO:0007669"/>
    <property type="project" value="UniProtKB-SubCell"/>
</dbReference>
<evidence type="ECO:0000259" key="8">
    <source>
        <dbReference type="PROSITE" id="PS50250"/>
    </source>
</evidence>
<evidence type="ECO:0000256" key="1">
    <source>
        <dbReference type="ARBA" id="ARBA00004123"/>
    </source>
</evidence>
<evidence type="ECO:0000256" key="3">
    <source>
        <dbReference type="ARBA" id="ARBA00007084"/>
    </source>
</evidence>
<proteinExistence type="evidence at transcript level"/>
<keyword evidence="6" id="KW-0736">Signalosome</keyword>
<dbReference type="SMART" id="SM00088">
    <property type="entry name" value="PINT"/>
    <property type="match status" value="1"/>
</dbReference>
<dbReference type="AlphaFoldDB" id="A0A4Y7NK16"/>